<dbReference type="Proteomes" id="UP000264353">
    <property type="component" value="Chromosome A7"/>
</dbReference>
<gene>
    <name evidence="1" type="ORF">BRARA_G01604</name>
</gene>
<organism evidence="1 2">
    <name type="scientific">Brassica campestris</name>
    <name type="common">Field mustard</name>
    <dbReference type="NCBI Taxonomy" id="3711"/>
    <lineage>
        <taxon>Eukaryota</taxon>
        <taxon>Viridiplantae</taxon>
        <taxon>Streptophyta</taxon>
        <taxon>Embryophyta</taxon>
        <taxon>Tracheophyta</taxon>
        <taxon>Spermatophyta</taxon>
        <taxon>Magnoliopsida</taxon>
        <taxon>eudicotyledons</taxon>
        <taxon>Gunneridae</taxon>
        <taxon>Pentapetalae</taxon>
        <taxon>rosids</taxon>
        <taxon>malvids</taxon>
        <taxon>Brassicales</taxon>
        <taxon>Brassicaceae</taxon>
        <taxon>Brassiceae</taxon>
        <taxon>Brassica</taxon>
    </lineage>
</organism>
<dbReference type="EMBL" id="CM010634">
    <property type="protein sequence ID" value="RID54270.1"/>
    <property type="molecule type" value="Genomic_DNA"/>
</dbReference>
<protein>
    <submittedName>
        <fullName evidence="1">Uncharacterized protein</fullName>
    </submittedName>
</protein>
<name>A0A397YT83_BRACM</name>
<evidence type="ECO:0000313" key="1">
    <source>
        <dbReference type="EMBL" id="RID54270.1"/>
    </source>
</evidence>
<accession>A0A397YT83</accession>
<evidence type="ECO:0000313" key="2">
    <source>
        <dbReference type="Proteomes" id="UP000264353"/>
    </source>
</evidence>
<dbReference type="AlphaFoldDB" id="A0A397YT83"/>
<proteinExistence type="predicted"/>
<sequence length="176" mass="20840">MIDFYKNDPPKINIRKHRINTKKKRSLIACEFGNSLRPFGNGVLRELSRQHKPNRRLDLPRRNRRLLVVPSELRRFLGEFLEDVVDETVHDPHRFSGDSDVGMNLLQDLEDVDLVCLDALLRFLLLLLASAFLRDLLLRLWTLLGRGFLGWLLLRRFLLCRLGSHYRLWREVETEI</sequence>
<reference evidence="1 2" key="1">
    <citation type="submission" date="2018-06" db="EMBL/GenBank/DDBJ databases">
        <title>WGS assembly of Brassica rapa FPsc.</title>
        <authorList>
            <person name="Bowman J."/>
            <person name="Kohchi T."/>
            <person name="Yamato K."/>
            <person name="Jenkins J."/>
            <person name="Shu S."/>
            <person name="Ishizaki K."/>
            <person name="Yamaoka S."/>
            <person name="Nishihama R."/>
            <person name="Nakamura Y."/>
            <person name="Berger F."/>
            <person name="Adam C."/>
            <person name="Aki S."/>
            <person name="Althoff F."/>
            <person name="Araki T."/>
            <person name="Arteaga-Vazquez M."/>
            <person name="Balasubrmanian S."/>
            <person name="Bauer D."/>
            <person name="Boehm C."/>
            <person name="Briginshaw L."/>
            <person name="Caballero-Perez J."/>
            <person name="Catarino B."/>
            <person name="Chen F."/>
            <person name="Chiyoda S."/>
            <person name="Chovatia M."/>
            <person name="Davies K."/>
            <person name="Delmans M."/>
            <person name="Demura T."/>
            <person name="Dierschke T."/>
            <person name="Dolan L."/>
            <person name="Dorantes-Acosta A."/>
            <person name="Eklund D."/>
            <person name="Florent S."/>
            <person name="Flores-Sandoval E."/>
            <person name="Fujiyama A."/>
            <person name="Fukuzawa H."/>
            <person name="Galik B."/>
            <person name="Grimanelli D."/>
            <person name="Grimwood J."/>
            <person name="Grossniklaus U."/>
            <person name="Hamada T."/>
            <person name="Haseloff J."/>
            <person name="Hetherington A."/>
            <person name="Higo A."/>
            <person name="Hirakawa Y."/>
            <person name="Hundley H."/>
            <person name="Ikeda Y."/>
            <person name="Inoue K."/>
            <person name="Inoue S."/>
            <person name="Ishida S."/>
            <person name="Jia Q."/>
            <person name="Kakita M."/>
            <person name="Kanazawa T."/>
            <person name="Kawai Y."/>
            <person name="Kawashima T."/>
            <person name="Kennedy M."/>
            <person name="Kinose K."/>
            <person name="Kinoshita T."/>
            <person name="Kohara Y."/>
            <person name="Koide E."/>
            <person name="Komatsu K."/>
            <person name="Kopischke S."/>
            <person name="Kubo M."/>
            <person name="Kyozuka J."/>
            <person name="Lagercrantz U."/>
            <person name="Lin S."/>
            <person name="Lindquist E."/>
            <person name="Lipzen A."/>
            <person name="Lu C."/>
            <person name="Luna E."/>
            <person name="Martienssen R."/>
            <person name="Minamino N."/>
            <person name="Mizutani M."/>
            <person name="Mizutani M."/>
            <person name="Mochizuki N."/>
            <person name="Monte I."/>
            <person name="Mosher R."/>
            <person name="Nagasaki H."/>
            <person name="Nakagami H."/>
            <person name="Naramoto S."/>
            <person name="Nishitani K."/>
            <person name="Ohtani M."/>
            <person name="Okamoto T."/>
            <person name="Okumura M."/>
            <person name="Phillips J."/>
            <person name="Pollak B."/>
            <person name="Reinders A."/>
            <person name="Roevekamp M."/>
            <person name="Sano R."/>
            <person name="Sawa S."/>
            <person name="Schmid M."/>
            <person name="Shirakawa M."/>
            <person name="Solano R."/>
            <person name="Spunde A."/>
            <person name="Suetsugu N."/>
            <person name="Sugano S."/>
            <person name="Sugiyama A."/>
            <person name="Sun R."/>
            <person name="Suzuki Y."/>
            <person name="Takenaka M."/>
            <person name="Takezawa D."/>
            <person name="Tomogane H."/>
            <person name="Tsuzuki M."/>
            <person name="Ueda T."/>
            <person name="Umeda M."/>
            <person name="Ward J."/>
            <person name="Watanabe Y."/>
            <person name="Yazaki K."/>
            <person name="Yokoyama R."/>
            <person name="Yoshitake Y."/>
            <person name="Yotsui I."/>
            <person name="Zachgo S."/>
            <person name="Schmutz J."/>
        </authorList>
    </citation>
    <scope>NUCLEOTIDE SEQUENCE [LARGE SCALE GENOMIC DNA]</scope>
    <source>
        <strain evidence="2">cv. B-3</strain>
    </source>
</reference>